<sequence length="108" mass="12831">MIKDKFTHLYTLIEEFDRPFSSDPEQIPLYKRDLHRWVEERLGSNLQSRLHSALYTSLNSVHREIQDRVKSVLSNSERKILVDSIVPRSDFNVSYRLDCSNLCSDFRE</sequence>
<dbReference type="Proteomes" id="UP000681967">
    <property type="component" value="Unassembled WGS sequence"/>
</dbReference>
<proteinExistence type="predicted"/>
<feature type="non-terminal residue" evidence="1">
    <location>
        <position position="1"/>
    </location>
</feature>
<reference evidence="1" key="1">
    <citation type="submission" date="2021-02" db="EMBL/GenBank/DDBJ databases">
        <authorList>
            <person name="Nowell W R."/>
        </authorList>
    </citation>
    <scope>NUCLEOTIDE SEQUENCE</scope>
</reference>
<organism evidence="1 2">
    <name type="scientific">Rotaria magnacalcarata</name>
    <dbReference type="NCBI Taxonomy" id="392030"/>
    <lineage>
        <taxon>Eukaryota</taxon>
        <taxon>Metazoa</taxon>
        <taxon>Spiralia</taxon>
        <taxon>Gnathifera</taxon>
        <taxon>Rotifera</taxon>
        <taxon>Eurotatoria</taxon>
        <taxon>Bdelloidea</taxon>
        <taxon>Philodinida</taxon>
        <taxon>Philodinidae</taxon>
        <taxon>Rotaria</taxon>
    </lineage>
</organism>
<accession>A0A8S3FEF3</accession>
<gene>
    <name evidence="1" type="ORF">BYL167_LOCUS66656</name>
</gene>
<protein>
    <submittedName>
        <fullName evidence="1">Uncharacterized protein</fullName>
    </submittedName>
</protein>
<evidence type="ECO:0000313" key="1">
    <source>
        <dbReference type="EMBL" id="CAF5118141.1"/>
    </source>
</evidence>
<evidence type="ECO:0000313" key="2">
    <source>
        <dbReference type="Proteomes" id="UP000681967"/>
    </source>
</evidence>
<dbReference type="EMBL" id="CAJOBH010243756">
    <property type="protein sequence ID" value="CAF5118141.1"/>
    <property type="molecule type" value="Genomic_DNA"/>
</dbReference>
<name>A0A8S3FEF3_9BILA</name>
<dbReference type="AlphaFoldDB" id="A0A8S3FEF3"/>
<comment type="caution">
    <text evidence="1">The sequence shown here is derived from an EMBL/GenBank/DDBJ whole genome shotgun (WGS) entry which is preliminary data.</text>
</comment>